<feature type="region of interest" description="Disordered" evidence="1">
    <location>
        <begin position="18"/>
        <end position="45"/>
    </location>
</feature>
<gene>
    <name evidence="2" type="ORF">YC6258_03685</name>
</gene>
<dbReference type="AlphaFoldDB" id="A0A0C5VN42"/>
<evidence type="ECO:0000313" key="2">
    <source>
        <dbReference type="EMBL" id="AJQ95721.1"/>
    </source>
</evidence>
<evidence type="ECO:0000256" key="1">
    <source>
        <dbReference type="SAM" id="MobiDB-lite"/>
    </source>
</evidence>
<evidence type="ECO:0000313" key="3">
    <source>
        <dbReference type="Proteomes" id="UP000032266"/>
    </source>
</evidence>
<dbReference type="HOGENOM" id="CLU_3200419_0_0_6"/>
<keyword evidence="3" id="KW-1185">Reference proteome</keyword>
<sequence length="45" mass="5179">MPKPHTFTSYRYGFTETNLRQTAANTSLPESRNKKTIETMSGEQQ</sequence>
<accession>A0A0C5VN42</accession>
<proteinExistence type="predicted"/>
<reference evidence="2 3" key="1">
    <citation type="submission" date="2014-01" db="EMBL/GenBank/DDBJ databases">
        <title>Full genme sequencing of cellulolytic bacterium Gynuella sunshinyii YC6258T gen. nov., sp. nov.</title>
        <authorList>
            <person name="Khan H."/>
            <person name="Chung E.J."/>
            <person name="Chung Y.R."/>
        </authorList>
    </citation>
    <scope>NUCLEOTIDE SEQUENCE [LARGE SCALE GENOMIC DNA]</scope>
    <source>
        <strain evidence="2 3">YC6258</strain>
    </source>
</reference>
<protein>
    <submittedName>
        <fullName evidence="2">Uncharacterized protein</fullName>
    </submittedName>
</protein>
<name>A0A0C5VN42_9GAMM</name>
<dbReference type="KEGG" id="gsn:YC6258_03685"/>
<feature type="compositionally biased region" description="Polar residues" evidence="1">
    <location>
        <begin position="18"/>
        <end position="30"/>
    </location>
</feature>
<dbReference type="STRING" id="1445510.YC6258_03685"/>
<organism evidence="2 3">
    <name type="scientific">Gynuella sunshinyii YC6258</name>
    <dbReference type="NCBI Taxonomy" id="1445510"/>
    <lineage>
        <taxon>Bacteria</taxon>
        <taxon>Pseudomonadati</taxon>
        <taxon>Pseudomonadota</taxon>
        <taxon>Gammaproteobacteria</taxon>
        <taxon>Oceanospirillales</taxon>
        <taxon>Saccharospirillaceae</taxon>
        <taxon>Gynuella</taxon>
    </lineage>
</organism>
<dbReference type="Proteomes" id="UP000032266">
    <property type="component" value="Chromosome"/>
</dbReference>
<dbReference type="EMBL" id="CP007142">
    <property type="protein sequence ID" value="AJQ95721.1"/>
    <property type="molecule type" value="Genomic_DNA"/>
</dbReference>